<dbReference type="EMBL" id="JAMSHT010000001">
    <property type="protein sequence ID" value="MCM8557997.1"/>
    <property type="molecule type" value="Genomic_DNA"/>
</dbReference>
<comment type="caution">
    <text evidence="1">The sequence shown here is derived from an EMBL/GenBank/DDBJ whole genome shotgun (WGS) entry which is preliminary data.</text>
</comment>
<evidence type="ECO:0000313" key="1">
    <source>
        <dbReference type="EMBL" id="MCM8557997.1"/>
    </source>
</evidence>
<dbReference type="Gene3D" id="3.80.10.10">
    <property type="entry name" value="Ribonuclease Inhibitor"/>
    <property type="match status" value="1"/>
</dbReference>
<proteinExistence type="predicted"/>
<dbReference type="RefSeq" id="WP_252114550.1">
    <property type="nucleotide sequence ID" value="NZ_JAMSHT010000001.1"/>
</dbReference>
<sequence>MSVDFRAMVHRYRHKVMVGPQLDAADQIRADRDYAELSRTKQSHRGLSEHQQLRQLAAVGANEEYLEEIGKLTELTHLDLRWPMRAKDLAPLEQLQKLERLHLETASGIEDFSPLTRLPKLRVLTIENAPKMRSLDWVRPLKEQLEVFGYEGTVNKDQIVESLDPLEGFAMEAFFCISLSNQSKRIDVLSSCPNLKLIDGAVLAPWAAYKELEAKRPDIICSWFEPRNWYKGWRDGPSEEERAAAEAADPRS</sequence>
<protein>
    <submittedName>
        <fullName evidence="1">Uncharacterized protein</fullName>
    </submittedName>
</protein>
<dbReference type="AlphaFoldDB" id="A0A9X2J584"/>
<organism evidence="1 2">
    <name type="scientific">Sphingomicrobium sediminis</name>
    <dbReference type="NCBI Taxonomy" id="2950949"/>
    <lineage>
        <taxon>Bacteria</taxon>
        <taxon>Pseudomonadati</taxon>
        <taxon>Pseudomonadota</taxon>
        <taxon>Alphaproteobacteria</taxon>
        <taxon>Sphingomonadales</taxon>
        <taxon>Sphingomonadaceae</taxon>
        <taxon>Sphingomicrobium</taxon>
    </lineage>
</organism>
<dbReference type="InterPro" id="IPR032675">
    <property type="entry name" value="LRR_dom_sf"/>
</dbReference>
<keyword evidence="2" id="KW-1185">Reference proteome</keyword>
<dbReference type="Proteomes" id="UP001155128">
    <property type="component" value="Unassembled WGS sequence"/>
</dbReference>
<gene>
    <name evidence="1" type="ORF">NDO55_09205</name>
</gene>
<reference evidence="1" key="1">
    <citation type="submission" date="2022-06" db="EMBL/GenBank/DDBJ databases">
        <title>Sphingomicrobium sedimins sp. nov., a marine bacterium isolated from tidal flat.</title>
        <authorList>
            <person name="Kim C.-H."/>
            <person name="Yoo Y."/>
            <person name="Kim J.-J."/>
        </authorList>
    </citation>
    <scope>NUCLEOTIDE SEQUENCE</scope>
    <source>
        <strain evidence="1">GRR-S6-50</strain>
    </source>
</reference>
<accession>A0A9X2J584</accession>
<evidence type="ECO:0000313" key="2">
    <source>
        <dbReference type="Proteomes" id="UP001155128"/>
    </source>
</evidence>
<name>A0A9X2J584_9SPHN</name>
<dbReference type="SUPFAM" id="SSF52058">
    <property type="entry name" value="L domain-like"/>
    <property type="match status" value="1"/>
</dbReference>